<keyword evidence="2" id="KW-1185">Reference proteome</keyword>
<dbReference type="EMBL" id="LFZW01000001">
    <property type="protein sequence ID" value="KMY49077.1"/>
    <property type="molecule type" value="Genomic_DNA"/>
</dbReference>
<proteinExistence type="predicted"/>
<reference evidence="2" key="1">
    <citation type="submission" date="2015-07" db="EMBL/GenBank/DDBJ databases">
        <title>Genome sequencing project for genomic taxonomy and phylogenomics of Bacillus-like bacteria.</title>
        <authorList>
            <person name="Liu B."/>
            <person name="Wang J."/>
            <person name="Zhu Y."/>
            <person name="Liu G."/>
            <person name="Chen Q."/>
            <person name="Chen Z."/>
            <person name="Lan J."/>
            <person name="Che J."/>
            <person name="Ge C."/>
            <person name="Shi H."/>
            <person name="Pan Z."/>
            <person name="Liu X."/>
        </authorList>
    </citation>
    <scope>NUCLEOTIDE SEQUENCE [LARGE SCALE GENOMIC DNA]</scope>
    <source>
        <strain evidence="2">FJAT-27997</strain>
    </source>
</reference>
<evidence type="ECO:0000313" key="2">
    <source>
        <dbReference type="Proteomes" id="UP000037146"/>
    </source>
</evidence>
<evidence type="ECO:0000313" key="1">
    <source>
        <dbReference type="EMBL" id="KMY49077.1"/>
    </source>
</evidence>
<sequence length="70" mass="8507">MLKKQFWSTCFNKNDSWLSSYIEKGMFVQKFRLKISDFREYTIDNHTPFWKDYKNSQQKESDDHGSKSSI</sequence>
<dbReference type="AlphaFoldDB" id="A0A0K9GS37"/>
<organism evidence="1 2">
    <name type="scientific">Peribacillus loiseleuriae</name>
    <dbReference type="NCBI Taxonomy" id="1679170"/>
    <lineage>
        <taxon>Bacteria</taxon>
        <taxon>Bacillati</taxon>
        <taxon>Bacillota</taxon>
        <taxon>Bacilli</taxon>
        <taxon>Bacillales</taxon>
        <taxon>Bacillaceae</taxon>
        <taxon>Peribacillus</taxon>
    </lineage>
</organism>
<comment type="caution">
    <text evidence="1">The sequence shown here is derived from an EMBL/GenBank/DDBJ whole genome shotgun (WGS) entry which is preliminary data.</text>
</comment>
<protein>
    <submittedName>
        <fullName evidence="1">Uncharacterized protein</fullName>
    </submittedName>
</protein>
<dbReference type="Proteomes" id="UP000037146">
    <property type="component" value="Unassembled WGS sequence"/>
</dbReference>
<name>A0A0K9GS37_9BACI</name>
<accession>A0A0K9GS37</accession>
<gene>
    <name evidence="1" type="ORF">AC625_05745</name>
</gene>
<dbReference type="STRING" id="1679170.AC625_05745"/>